<accession>A0A0E9WV97</accession>
<dbReference type="EMBL" id="GBXM01014270">
    <property type="protein sequence ID" value="JAH94307.1"/>
    <property type="molecule type" value="Transcribed_RNA"/>
</dbReference>
<evidence type="ECO:0000313" key="1">
    <source>
        <dbReference type="EMBL" id="JAH94307.1"/>
    </source>
</evidence>
<proteinExistence type="predicted"/>
<reference evidence="1" key="1">
    <citation type="submission" date="2014-11" db="EMBL/GenBank/DDBJ databases">
        <authorList>
            <person name="Amaro Gonzalez C."/>
        </authorList>
    </citation>
    <scope>NUCLEOTIDE SEQUENCE</scope>
</reference>
<organism evidence="1">
    <name type="scientific">Anguilla anguilla</name>
    <name type="common">European freshwater eel</name>
    <name type="synonym">Muraena anguilla</name>
    <dbReference type="NCBI Taxonomy" id="7936"/>
    <lineage>
        <taxon>Eukaryota</taxon>
        <taxon>Metazoa</taxon>
        <taxon>Chordata</taxon>
        <taxon>Craniata</taxon>
        <taxon>Vertebrata</taxon>
        <taxon>Euteleostomi</taxon>
        <taxon>Actinopterygii</taxon>
        <taxon>Neopterygii</taxon>
        <taxon>Teleostei</taxon>
        <taxon>Anguilliformes</taxon>
        <taxon>Anguillidae</taxon>
        <taxon>Anguilla</taxon>
    </lineage>
</organism>
<reference evidence="1" key="2">
    <citation type="journal article" date="2015" name="Fish Shellfish Immunol.">
        <title>Early steps in the European eel (Anguilla anguilla)-Vibrio vulnificus interaction in the gills: Role of the RtxA13 toxin.</title>
        <authorList>
            <person name="Callol A."/>
            <person name="Pajuelo D."/>
            <person name="Ebbesson L."/>
            <person name="Teles M."/>
            <person name="MacKenzie S."/>
            <person name="Amaro C."/>
        </authorList>
    </citation>
    <scope>NUCLEOTIDE SEQUENCE</scope>
</reference>
<name>A0A0E9WV97_ANGAN</name>
<dbReference type="AlphaFoldDB" id="A0A0E9WV97"/>
<protein>
    <submittedName>
        <fullName evidence="1">Uncharacterized protein</fullName>
    </submittedName>
</protein>
<sequence length="57" mass="6514">MLSVTSPSERIQNHLCSLYFDISQLYKILRHTTPDLVNMNANKPNNTSCGLRAAFWC</sequence>